<dbReference type="AlphaFoldDB" id="A0A9P4KD27"/>
<proteinExistence type="predicted"/>
<dbReference type="PANTHER" id="PTHR36681:SF3">
    <property type="entry name" value="NUCLEAR GTPASE, GERMINAL CENTER-ASSOCIATED, TANDEM DUPLICATE 3"/>
    <property type="match status" value="1"/>
</dbReference>
<dbReference type="Gene3D" id="3.40.50.300">
    <property type="entry name" value="P-loop containing nucleotide triphosphate hydrolases"/>
    <property type="match status" value="2"/>
</dbReference>
<keyword evidence="5" id="KW-1185">Reference proteome</keyword>
<sequence length="877" mass="100151">MSSTRTSQQPLDPLRAQSSRSSPALEVRQSDTRSPSPSRRRRSGSATIRIPHKVEDETPPQALFHQREVQQALNNARIVPGRLAQVLSGSVLHQEQGSSIQALYQQAVRLSTFQPPSSRIVGLVGDSGVGKSSLINSLLDKRDLARASNSGAACTCVVTEYHFHDRDDFVVHIDFFTREDLRRQFEELLRAFREHESSHGVEMTVEEREDLRRRSDLANNTFSASFTNRLMERPTMLLRAPFEEAISTMLTWTTEILSRSGREHDAQRQEVFDDISQCSIRLKELTSETGDRGQTSLWPFIRKLKVYLKSHILSRGLIIADLPGLRDLNSARQNVTERYVRQCHQIFAVTRIGRATTDVGVKEVFELARRASLVHVGVICTQSDDIRADEAKDDFRSERNRIVSKQRDIARDSQRIRELREEINDFGDVDGLSIDEGQELLEIQQELRDVELQKLIINIRNRKVSRDLRVRYESYPGGDDLKIFCISNTIYWDIREEPAAKAEPFLNLCGILDLRRYCTGIVADSHLRAATEYIKDDIPAFIGSVELWVQAGSGNASAERKQQILEVVSAAQNELDQVGSLIALTKDVLMIIYRQRAQQWSVDAGQASMDWNSFHHSSYSAFCRNYGTHFTNAIGYRCWNEEAIASMKNDMSGLWNTFNGDVEFYLDRTQTSINDIFRTVLRATSNPGNAHLLTHVQAALRTLTATLRHRKFLLLHAIQNITEDFQRKMSILQTDAFAPIRTSIVGQLMETAYHSANMEYGSGSDRRRKTIITSGFRSPNLFYDHRRQFQEKFREISDELQESVGEVIDQQLAFIEADLDTLRDENVVLESERNPEFRRTLGTEVERVREEMRRVARTIDDVVSTAREDTPMEGSET</sequence>
<protein>
    <submittedName>
        <fullName evidence="4">Uncharacterized protein</fullName>
    </submittedName>
</protein>
<reference evidence="5" key="1">
    <citation type="journal article" date="2020" name="Stud. Mycol.">
        <title>101 Dothideomycetes genomes: A test case for predicting lifestyles and emergence of pathogens.</title>
        <authorList>
            <person name="Haridas S."/>
            <person name="Albert R."/>
            <person name="Binder M."/>
            <person name="Bloem J."/>
            <person name="LaButti K."/>
            <person name="Salamov A."/>
            <person name="Andreopoulos B."/>
            <person name="Baker S."/>
            <person name="Barry K."/>
            <person name="Bills G."/>
            <person name="Bluhm B."/>
            <person name="Cannon C."/>
            <person name="Castanera R."/>
            <person name="Culley D."/>
            <person name="Daum C."/>
            <person name="Ezra D."/>
            <person name="Gonzalez J."/>
            <person name="Henrissat B."/>
            <person name="Kuo A."/>
            <person name="Liang C."/>
            <person name="Lipzen A."/>
            <person name="Lutzoni F."/>
            <person name="Magnuson J."/>
            <person name="Mondo S."/>
            <person name="Nolan M."/>
            <person name="Ohm R."/>
            <person name="Pangilinan J."/>
            <person name="Park H.-J."/>
            <person name="Ramirez L."/>
            <person name="Alfaro M."/>
            <person name="Sun H."/>
            <person name="Tritt A."/>
            <person name="Yoshinaga Y."/>
            <person name="Zwiers L.-H."/>
            <person name="Turgeon B."/>
            <person name="Goodwin S."/>
            <person name="Spatafora J."/>
            <person name="Crous P."/>
            <person name="Grigoriev I."/>
        </authorList>
    </citation>
    <scope>NUCLEOTIDE SEQUENCE [LARGE SCALE GENOMIC DNA]</scope>
    <source>
        <strain evidence="5">CBS 304.66</strain>
    </source>
</reference>
<dbReference type="Pfam" id="PF24564">
    <property type="entry name" value="DUF7605"/>
    <property type="match status" value="1"/>
</dbReference>
<dbReference type="OrthoDB" id="3598281at2759"/>
<accession>A0A9P4KD27</accession>
<feature type="compositionally biased region" description="Polar residues" evidence="1">
    <location>
        <begin position="1"/>
        <end position="22"/>
    </location>
</feature>
<dbReference type="PROSITE" id="PS00279">
    <property type="entry name" value="MACPF_1"/>
    <property type="match status" value="1"/>
</dbReference>
<dbReference type="InterPro" id="IPR045063">
    <property type="entry name" value="Dynamin_N"/>
</dbReference>
<dbReference type="Proteomes" id="UP000800093">
    <property type="component" value="Unassembled WGS sequence"/>
</dbReference>
<dbReference type="InterPro" id="IPR020863">
    <property type="entry name" value="MACPF_CS"/>
</dbReference>
<name>A0A9P4KD27_9PLEO</name>
<dbReference type="InterPro" id="IPR056024">
    <property type="entry name" value="DUF7605"/>
</dbReference>
<feature type="region of interest" description="Disordered" evidence="1">
    <location>
        <begin position="1"/>
        <end position="59"/>
    </location>
</feature>
<comment type="caution">
    <text evidence="4">The sequence shown here is derived from an EMBL/GenBank/DDBJ whole genome shotgun (WGS) entry which is preliminary data.</text>
</comment>
<feature type="domain" description="Dynamin N-terminal" evidence="2">
    <location>
        <begin position="121"/>
        <end position="366"/>
    </location>
</feature>
<organism evidence="4 5">
    <name type="scientific">Lojkania enalia</name>
    <dbReference type="NCBI Taxonomy" id="147567"/>
    <lineage>
        <taxon>Eukaryota</taxon>
        <taxon>Fungi</taxon>
        <taxon>Dikarya</taxon>
        <taxon>Ascomycota</taxon>
        <taxon>Pezizomycotina</taxon>
        <taxon>Dothideomycetes</taxon>
        <taxon>Pleosporomycetidae</taxon>
        <taxon>Pleosporales</taxon>
        <taxon>Pleosporales incertae sedis</taxon>
        <taxon>Lojkania</taxon>
    </lineage>
</organism>
<evidence type="ECO:0000259" key="3">
    <source>
        <dbReference type="Pfam" id="PF24564"/>
    </source>
</evidence>
<evidence type="ECO:0000259" key="2">
    <source>
        <dbReference type="Pfam" id="PF00350"/>
    </source>
</evidence>
<evidence type="ECO:0000256" key="1">
    <source>
        <dbReference type="SAM" id="MobiDB-lite"/>
    </source>
</evidence>
<dbReference type="InterPro" id="IPR027417">
    <property type="entry name" value="P-loop_NTPase"/>
</dbReference>
<dbReference type="Pfam" id="PF00350">
    <property type="entry name" value="Dynamin_N"/>
    <property type="match status" value="1"/>
</dbReference>
<feature type="domain" description="DUF7605" evidence="3">
    <location>
        <begin position="595"/>
        <end position="782"/>
    </location>
</feature>
<evidence type="ECO:0000313" key="5">
    <source>
        <dbReference type="Proteomes" id="UP000800093"/>
    </source>
</evidence>
<gene>
    <name evidence="4" type="ORF">CC78DRAFT_459505</name>
</gene>
<dbReference type="EMBL" id="ML986599">
    <property type="protein sequence ID" value="KAF2266375.1"/>
    <property type="molecule type" value="Genomic_DNA"/>
</dbReference>
<evidence type="ECO:0000313" key="4">
    <source>
        <dbReference type="EMBL" id="KAF2266375.1"/>
    </source>
</evidence>
<dbReference type="SUPFAM" id="SSF52540">
    <property type="entry name" value="P-loop containing nucleoside triphosphate hydrolases"/>
    <property type="match status" value="2"/>
</dbReference>
<dbReference type="PANTHER" id="PTHR36681">
    <property type="entry name" value="NUCLEAR GTPASE, GERMINAL CENTER-ASSOCIATED, TANDEM DUPLICATE 3"/>
    <property type="match status" value="1"/>
</dbReference>